<proteinExistence type="predicted"/>
<accession>A0A6J6DXC2</accession>
<organism evidence="1">
    <name type="scientific">freshwater metagenome</name>
    <dbReference type="NCBI Taxonomy" id="449393"/>
    <lineage>
        <taxon>unclassified sequences</taxon>
        <taxon>metagenomes</taxon>
        <taxon>ecological metagenomes</taxon>
    </lineage>
</organism>
<dbReference type="EMBL" id="CAEZTC010000167">
    <property type="protein sequence ID" value="CAB4567599.1"/>
    <property type="molecule type" value="Genomic_DNA"/>
</dbReference>
<name>A0A6J6DXC2_9ZZZZ</name>
<dbReference type="AlphaFoldDB" id="A0A6J6DXC2"/>
<reference evidence="1" key="1">
    <citation type="submission" date="2020-05" db="EMBL/GenBank/DDBJ databases">
        <authorList>
            <person name="Chiriac C."/>
            <person name="Salcher M."/>
            <person name="Ghai R."/>
            <person name="Kavagutti S V."/>
        </authorList>
    </citation>
    <scope>NUCLEOTIDE SEQUENCE</scope>
</reference>
<sequence length="88" mass="8699">MYCGSTPSRGTSNETFISSPLNVTLTLVGAFNTCGGNDAVVEVAATEVVVGSGVVVIGGNVDVVVGAATSATGVEENARIGTNVHVDD</sequence>
<protein>
    <submittedName>
        <fullName evidence="1">Unannotated protein</fullName>
    </submittedName>
</protein>
<gene>
    <name evidence="1" type="ORF">UFOPK1572_01189</name>
</gene>
<evidence type="ECO:0000313" key="1">
    <source>
        <dbReference type="EMBL" id="CAB4567599.1"/>
    </source>
</evidence>